<dbReference type="AlphaFoldDB" id="A0A917S779"/>
<organism evidence="3 4">
    <name type="scientific">Sporolactobacillus putidus</name>
    <dbReference type="NCBI Taxonomy" id="492735"/>
    <lineage>
        <taxon>Bacteria</taxon>
        <taxon>Bacillati</taxon>
        <taxon>Bacillota</taxon>
        <taxon>Bacilli</taxon>
        <taxon>Bacillales</taxon>
        <taxon>Sporolactobacillaceae</taxon>
        <taxon>Sporolactobacillus</taxon>
    </lineage>
</organism>
<dbReference type="GO" id="GO:0030153">
    <property type="term" value="P:bacteriocin immunity"/>
    <property type="evidence" value="ECO:0007669"/>
    <property type="project" value="InterPro"/>
</dbReference>
<evidence type="ECO:0000256" key="1">
    <source>
        <dbReference type="SAM" id="Phobius"/>
    </source>
</evidence>
<evidence type="ECO:0000313" key="3">
    <source>
        <dbReference type="EMBL" id="GGL59370.1"/>
    </source>
</evidence>
<evidence type="ECO:0000259" key="2">
    <source>
        <dbReference type="Pfam" id="PF06713"/>
    </source>
</evidence>
<dbReference type="EMBL" id="BMOK01000011">
    <property type="protein sequence ID" value="GGL59370.1"/>
    <property type="molecule type" value="Genomic_DNA"/>
</dbReference>
<gene>
    <name evidence="3" type="ORF">GCM10007968_24230</name>
</gene>
<dbReference type="Pfam" id="PF06713">
    <property type="entry name" value="bPH_4"/>
    <property type="match status" value="1"/>
</dbReference>
<accession>A0A917S779</accession>
<comment type="caution">
    <text evidence="3">The sequence shown here is derived from an EMBL/GenBank/DDBJ whole genome shotgun (WGS) entry which is preliminary data.</text>
</comment>
<keyword evidence="1" id="KW-1133">Transmembrane helix</keyword>
<evidence type="ECO:0000313" key="4">
    <source>
        <dbReference type="Proteomes" id="UP000654670"/>
    </source>
</evidence>
<dbReference type="Proteomes" id="UP000654670">
    <property type="component" value="Unassembled WGS sequence"/>
</dbReference>
<keyword evidence="4" id="KW-1185">Reference proteome</keyword>
<reference evidence="3" key="2">
    <citation type="submission" date="2020-09" db="EMBL/GenBank/DDBJ databases">
        <authorList>
            <person name="Sun Q."/>
            <person name="Ohkuma M."/>
        </authorList>
    </citation>
    <scope>NUCLEOTIDE SEQUENCE</scope>
    <source>
        <strain evidence="3">JCM 15325</strain>
    </source>
</reference>
<dbReference type="RefSeq" id="WP_188803715.1">
    <property type="nucleotide sequence ID" value="NZ_BMOK01000011.1"/>
</dbReference>
<protein>
    <recommendedName>
        <fullName evidence="2">Uncharacterized protein YyaB-like PH domain-containing protein</fullName>
    </recommendedName>
</protein>
<proteinExistence type="predicted"/>
<sequence length="108" mass="12264">MQQGLVLTISVLFFAFGLAAILSWFTTFYVVSEHQLIISVLFCKKKIPFDQIKSITKTNTLLAGPALSVRHRLIIVHKTGTFTVISPVRQDEFIAAIRKRHPDMDLYT</sequence>
<name>A0A917S779_9BACL</name>
<dbReference type="InterPro" id="IPR009589">
    <property type="entry name" value="PH_YyaB-like"/>
</dbReference>
<feature type="domain" description="Uncharacterized protein YyaB-like PH" evidence="2">
    <location>
        <begin position="27"/>
        <end position="100"/>
    </location>
</feature>
<feature type="transmembrane region" description="Helical" evidence="1">
    <location>
        <begin position="6"/>
        <end position="31"/>
    </location>
</feature>
<keyword evidence="1" id="KW-0812">Transmembrane</keyword>
<reference evidence="3" key="1">
    <citation type="journal article" date="2014" name="Int. J. Syst. Evol. Microbiol.">
        <title>Complete genome sequence of Corynebacterium casei LMG S-19264T (=DSM 44701T), isolated from a smear-ripened cheese.</title>
        <authorList>
            <consortium name="US DOE Joint Genome Institute (JGI-PGF)"/>
            <person name="Walter F."/>
            <person name="Albersmeier A."/>
            <person name="Kalinowski J."/>
            <person name="Ruckert C."/>
        </authorList>
    </citation>
    <scope>NUCLEOTIDE SEQUENCE</scope>
    <source>
        <strain evidence="3">JCM 15325</strain>
    </source>
</reference>
<keyword evidence="1" id="KW-0472">Membrane</keyword>